<dbReference type="InterPro" id="IPR036047">
    <property type="entry name" value="F-box-like_dom_sf"/>
</dbReference>
<reference evidence="2" key="1">
    <citation type="journal article" date="2015" name="Proc. Natl. Acad. Sci. U.S.A.">
        <title>Genome sequence of the Asian Tiger mosquito, Aedes albopictus, reveals insights into its biology, genetics, and evolution.</title>
        <authorList>
            <person name="Chen X.G."/>
            <person name="Jiang X."/>
            <person name="Gu J."/>
            <person name="Xu M."/>
            <person name="Wu Y."/>
            <person name="Deng Y."/>
            <person name="Zhang C."/>
            <person name="Bonizzoni M."/>
            <person name="Dermauw W."/>
            <person name="Vontas J."/>
            <person name="Armbruster P."/>
            <person name="Huang X."/>
            <person name="Yang Y."/>
            <person name="Zhang H."/>
            <person name="He W."/>
            <person name="Peng H."/>
            <person name="Liu Y."/>
            <person name="Wu K."/>
            <person name="Chen J."/>
            <person name="Lirakis M."/>
            <person name="Topalis P."/>
            <person name="Van Leeuwen T."/>
            <person name="Hall A.B."/>
            <person name="Jiang X."/>
            <person name="Thorpe C."/>
            <person name="Mueller R.L."/>
            <person name="Sun C."/>
            <person name="Waterhouse R.M."/>
            <person name="Yan G."/>
            <person name="Tu Z.J."/>
            <person name="Fang X."/>
            <person name="James A.A."/>
        </authorList>
    </citation>
    <scope>NUCLEOTIDE SEQUENCE [LARGE SCALE GENOMIC DNA]</scope>
    <source>
        <strain evidence="2">Foshan</strain>
    </source>
</reference>
<dbReference type="RefSeq" id="XP_029734243.2">
    <property type="nucleotide sequence ID" value="XM_029878383.2"/>
</dbReference>
<protein>
    <recommendedName>
        <fullName evidence="3">F-box domain-containing protein</fullName>
    </recommendedName>
</protein>
<evidence type="ECO:0000313" key="1">
    <source>
        <dbReference type="EnsemblMetazoa" id="AALFPA23_024906.P37109"/>
    </source>
</evidence>
<organism evidence="1 2">
    <name type="scientific">Aedes albopictus</name>
    <name type="common">Asian tiger mosquito</name>
    <name type="synonym">Stegomyia albopicta</name>
    <dbReference type="NCBI Taxonomy" id="7160"/>
    <lineage>
        <taxon>Eukaryota</taxon>
        <taxon>Metazoa</taxon>
        <taxon>Ecdysozoa</taxon>
        <taxon>Arthropoda</taxon>
        <taxon>Hexapoda</taxon>
        <taxon>Insecta</taxon>
        <taxon>Pterygota</taxon>
        <taxon>Neoptera</taxon>
        <taxon>Endopterygota</taxon>
        <taxon>Diptera</taxon>
        <taxon>Nematocera</taxon>
        <taxon>Culicoidea</taxon>
        <taxon>Culicidae</taxon>
        <taxon>Culicinae</taxon>
        <taxon>Aedini</taxon>
        <taxon>Aedes</taxon>
        <taxon>Stegomyia</taxon>
    </lineage>
</organism>
<dbReference type="RefSeq" id="XP_062701169.1">
    <property type="nucleotide sequence ID" value="XM_062845185.1"/>
</dbReference>
<dbReference type="InterPro" id="IPR032675">
    <property type="entry name" value="LRR_dom_sf"/>
</dbReference>
<dbReference type="EnsemblMetazoa" id="AALFPA23_024906.R37110">
    <property type="protein sequence ID" value="AALFPA23_024906.P37110"/>
    <property type="gene ID" value="AALFPA23_024906"/>
</dbReference>
<dbReference type="PANTHER" id="PTHR31639">
    <property type="entry name" value="F-BOX PROTEIN-LIKE"/>
    <property type="match status" value="1"/>
</dbReference>
<dbReference type="PANTHER" id="PTHR31639:SF237">
    <property type="entry name" value="F-BOX DOMAIN-CONTAINING PROTEIN"/>
    <property type="match status" value="1"/>
</dbReference>
<dbReference type="EnsemblMetazoa" id="AALFPA23_024906.R37109">
    <property type="protein sequence ID" value="AALFPA23_024906.P37109"/>
    <property type="gene ID" value="AALFPA23_024906"/>
</dbReference>
<evidence type="ECO:0008006" key="3">
    <source>
        <dbReference type="Google" id="ProtNLM"/>
    </source>
</evidence>
<dbReference type="Proteomes" id="UP000069940">
    <property type="component" value="Unassembled WGS sequence"/>
</dbReference>
<dbReference type="SUPFAM" id="SSF81383">
    <property type="entry name" value="F-box domain"/>
    <property type="match status" value="1"/>
</dbReference>
<dbReference type="GeneID" id="109433010"/>
<evidence type="ECO:0000313" key="2">
    <source>
        <dbReference type="Proteomes" id="UP000069940"/>
    </source>
</evidence>
<reference evidence="1" key="2">
    <citation type="submission" date="2025-05" db="UniProtKB">
        <authorList>
            <consortium name="EnsemblMetazoa"/>
        </authorList>
    </citation>
    <scope>IDENTIFICATION</scope>
    <source>
        <strain evidence="1">Foshan</strain>
    </source>
</reference>
<accession>A0ABM2A6D8</accession>
<keyword evidence="2" id="KW-1185">Reference proteome</keyword>
<proteinExistence type="predicted"/>
<dbReference type="SUPFAM" id="SSF52047">
    <property type="entry name" value="RNI-like"/>
    <property type="match status" value="1"/>
</dbReference>
<dbReference type="Gene3D" id="3.80.10.10">
    <property type="entry name" value="Ribonuclease Inhibitor"/>
    <property type="match status" value="1"/>
</dbReference>
<sequence length="528" mass="60690">MAAHDRPWQEGQRLHINDLPEEVIQVITNYLPLGDRKNLSMVSPPWDRHAFSHGNMDDIKLRIRGPGIEHRDLQSLYKTGRRFRHLSYFSGDPSGEIDFAMLMKVFTVLGPSVQSIILTNRCTLRQLKELVIKLPRLQILSVGVVLAGDEPLSDFPDMQNLRELYMSSNTSFESCLMTSRAAPRIRTLSLNLNARVDTIEHSLTFIGHYQQQLESLHLDAPRAGMLLNQLSLRQLHTLELSNIYCNRDARELCILFQNLPVLRVALLRFTVTNQVLDVICNNCAGLYKLRFMVEELVGNAFRLLVNLNRLRELLIDDRIKGYMILDCPPLNNVEYLSLSTNPIQSDRAGASMEQLSHLFPRLRTLQINISSRLDMNNEFLFGVGYYFSQITCLFMESASMCSNMTGDLILPLAFKHLKQLTNLQELTLSCMPLMAECGKASKANCLFINFQQLCNGDFEEPPLTNLRRLKLKNCNWVTGHLFQYVSALCPALQYLEVRRCRMIRLEDINMWRTALPNCVFHYIHTNLH</sequence>
<name>A0ABM2A6D8_AEDAL</name>